<accession>A0A096FQV1</accession>
<gene>
    <name evidence="1" type="ORF">P353_03550</name>
</gene>
<sequence>MHPQRISSDMRALLQACMSLRPGRPKAGSGA</sequence>
<evidence type="ECO:0000313" key="1">
    <source>
        <dbReference type="EMBL" id="KGH32339.1"/>
    </source>
</evidence>
<protein>
    <submittedName>
        <fullName evidence="1">Uncharacterized protein</fullName>
    </submittedName>
</protein>
<organism evidence="1 2">
    <name type="scientific">Comamonas testosteroni</name>
    <name type="common">Pseudomonas testosteroni</name>
    <dbReference type="NCBI Taxonomy" id="285"/>
    <lineage>
        <taxon>Bacteria</taxon>
        <taxon>Pseudomonadati</taxon>
        <taxon>Pseudomonadota</taxon>
        <taxon>Betaproteobacteria</taxon>
        <taxon>Burkholderiales</taxon>
        <taxon>Comamonadaceae</taxon>
        <taxon>Comamonas</taxon>
    </lineage>
</organism>
<dbReference type="AlphaFoldDB" id="A0A096FQV1"/>
<proteinExistence type="predicted"/>
<reference evidence="1 2" key="1">
    <citation type="submission" date="2013-09" db="EMBL/GenBank/DDBJ databases">
        <title>High correlation between genotypes and phenotypes of environmental bacteria Comamonas testosteroni strains.</title>
        <authorList>
            <person name="Liu L."/>
            <person name="Zhu W."/>
            <person name="Xia X."/>
            <person name="Xu B."/>
            <person name="Luo M."/>
            <person name="Wang G."/>
        </authorList>
    </citation>
    <scope>NUCLEOTIDE SEQUENCE [LARGE SCALE GENOMIC DNA]</scope>
    <source>
        <strain evidence="1 2">JL40</strain>
    </source>
</reference>
<comment type="caution">
    <text evidence="1">The sequence shown here is derived from an EMBL/GenBank/DDBJ whole genome shotgun (WGS) entry which is preliminary data.</text>
</comment>
<evidence type="ECO:0000313" key="2">
    <source>
        <dbReference type="Proteomes" id="UP000029553"/>
    </source>
</evidence>
<dbReference type="Proteomes" id="UP000029553">
    <property type="component" value="Unassembled WGS sequence"/>
</dbReference>
<name>A0A096FQV1_COMTE</name>
<dbReference type="EMBL" id="AWOR01000001">
    <property type="protein sequence ID" value="KGH32339.1"/>
    <property type="molecule type" value="Genomic_DNA"/>
</dbReference>